<gene>
    <name evidence="1" type="ORF">BDV98DRAFT_601039</name>
</gene>
<evidence type="ECO:0000313" key="1">
    <source>
        <dbReference type="EMBL" id="TFL05701.1"/>
    </source>
</evidence>
<keyword evidence="2" id="KW-1185">Reference proteome</keyword>
<reference evidence="1 2" key="1">
    <citation type="journal article" date="2019" name="Nat. Ecol. Evol.">
        <title>Megaphylogeny resolves global patterns of mushroom evolution.</title>
        <authorList>
            <person name="Varga T."/>
            <person name="Krizsan K."/>
            <person name="Foldi C."/>
            <person name="Dima B."/>
            <person name="Sanchez-Garcia M."/>
            <person name="Sanchez-Ramirez S."/>
            <person name="Szollosi G.J."/>
            <person name="Szarkandi J.G."/>
            <person name="Papp V."/>
            <person name="Albert L."/>
            <person name="Andreopoulos W."/>
            <person name="Angelini C."/>
            <person name="Antonin V."/>
            <person name="Barry K.W."/>
            <person name="Bougher N.L."/>
            <person name="Buchanan P."/>
            <person name="Buyck B."/>
            <person name="Bense V."/>
            <person name="Catcheside P."/>
            <person name="Chovatia M."/>
            <person name="Cooper J."/>
            <person name="Damon W."/>
            <person name="Desjardin D."/>
            <person name="Finy P."/>
            <person name="Geml J."/>
            <person name="Haridas S."/>
            <person name="Hughes K."/>
            <person name="Justo A."/>
            <person name="Karasinski D."/>
            <person name="Kautmanova I."/>
            <person name="Kiss B."/>
            <person name="Kocsube S."/>
            <person name="Kotiranta H."/>
            <person name="LaButti K.M."/>
            <person name="Lechner B.E."/>
            <person name="Liimatainen K."/>
            <person name="Lipzen A."/>
            <person name="Lukacs Z."/>
            <person name="Mihaltcheva S."/>
            <person name="Morgado L.N."/>
            <person name="Niskanen T."/>
            <person name="Noordeloos M.E."/>
            <person name="Ohm R.A."/>
            <person name="Ortiz-Santana B."/>
            <person name="Ovrebo C."/>
            <person name="Racz N."/>
            <person name="Riley R."/>
            <person name="Savchenko A."/>
            <person name="Shiryaev A."/>
            <person name="Soop K."/>
            <person name="Spirin V."/>
            <person name="Szebenyi C."/>
            <person name="Tomsovsky M."/>
            <person name="Tulloss R.E."/>
            <person name="Uehling J."/>
            <person name="Grigoriev I.V."/>
            <person name="Vagvolgyi C."/>
            <person name="Papp T."/>
            <person name="Martin F.M."/>
            <person name="Miettinen O."/>
            <person name="Hibbett D.S."/>
            <person name="Nagy L.G."/>
        </authorList>
    </citation>
    <scope>NUCLEOTIDE SEQUENCE [LARGE SCALE GENOMIC DNA]</scope>
    <source>
        <strain evidence="1 2">CBS 309.79</strain>
    </source>
</reference>
<dbReference type="Proteomes" id="UP000305067">
    <property type="component" value="Unassembled WGS sequence"/>
</dbReference>
<dbReference type="AlphaFoldDB" id="A0A5C3QYW1"/>
<evidence type="ECO:0000313" key="2">
    <source>
        <dbReference type="Proteomes" id="UP000305067"/>
    </source>
</evidence>
<organism evidence="1 2">
    <name type="scientific">Pterulicium gracile</name>
    <dbReference type="NCBI Taxonomy" id="1884261"/>
    <lineage>
        <taxon>Eukaryota</taxon>
        <taxon>Fungi</taxon>
        <taxon>Dikarya</taxon>
        <taxon>Basidiomycota</taxon>
        <taxon>Agaricomycotina</taxon>
        <taxon>Agaricomycetes</taxon>
        <taxon>Agaricomycetidae</taxon>
        <taxon>Agaricales</taxon>
        <taxon>Pleurotineae</taxon>
        <taxon>Pterulaceae</taxon>
        <taxon>Pterulicium</taxon>
    </lineage>
</organism>
<accession>A0A5C3QYW1</accession>
<protein>
    <submittedName>
        <fullName evidence="1">Uncharacterized protein</fullName>
    </submittedName>
</protein>
<dbReference type="EMBL" id="ML178816">
    <property type="protein sequence ID" value="TFL05701.1"/>
    <property type="molecule type" value="Genomic_DNA"/>
</dbReference>
<sequence length="184" mass="21762">MRLNLRGSLVYPTLDTKRRLKQWSPSPTFADTLDNVSPQRLQTLLEVARHLLHLDPEGGQFRDTFRDREFWELVYEQHPNLITEDLAEAYQRMVHASLTHSVFWEGDHLFGQLKTICQWEVAHHSTRLVQHLQDLIRRDPWSQAWQDVLESLPDLLPPNEKEHSVEFLCILSDALETRRRYQTG</sequence>
<proteinExistence type="predicted"/>
<name>A0A5C3QYW1_9AGAR</name>